<accession>A0AAV9RRL5</accession>
<gene>
    <name evidence="1" type="ORF">CRENBAI_013641</name>
</gene>
<comment type="caution">
    <text evidence="1">The sequence shown here is derived from an EMBL/GenBank/DDBJ whole genome shotgun (WGS) entry which is preliminary data.</text>
</comment>
<evidence type="ECO:0000313" key="1">
    <source>
        <dbReference type="EMBL" id="KAK5611636.1"/>
    </source>
</evidence>
<evidence type="ECO:0000313" key="2">
    <source>
        <dbReference type="Proteomes" id="UP001311232"/>
    </source>
</evidence>
<dbReference type="AlphaFoldDB" id="A0AAV9RRL5"/>
<protein>
    <submittedName>
        <fullName evidence="1">Uncharacterized protein</fullName>
    </submittedName>
</protein>
<organism evidence="1 2">
    <name type="scientific">Crenichthys baileyi</name>
    <name type="common">White River springfish</name>
    <dbReference type="NCBI Taxonomy" id="28760"/>
    <lineage>
        <taxon>Eukaryota</taxon>
        <taxon>Metazoa</taxon>
        <taxon>Chordata</taxon>
        <taxon>Craniata</taxon>
        <taxon>Vertebrata</taxon>
        <taxon>Euteleostomi</taxon>
        <taxon>Actinopterygii</taxon>
        <taxon>Neopterygii</taxon>
        <taxon>Teleostei</taxon>
        <taxon>Neoteleostei</taxon>
        <taxon>Acanthomorphata</taxon>
        <taxon>Ovalentaria</taxon>
        <taxon>Atherinomorphae</taxon>
        <taxon>Cyprinodontiformes</taxon>
        <taxon>Goodeidae</taxon>
        <taxon>Crenichthys</taxon>
    </lineage>
</organism>
<dbReference type="EMBL" id="JAHHUM010001468">
    <property type="protein sequence ID" value="KAK5611636.1"/>
    <property type="molecule type" value="Genomic_DNA"/>
</dbReference>
<name>A0AAV9RRL5_9TELE</name>
<sequence length="171" mass="18684">MAVETAAAAVCTPSLLLVALKMLERQLVTLEMMWRCQPTPLELSSMTGEEALAGHSESEADDDVCSEQRWEQAALGWVIGITGAETEALNRADPGRRSARRQAQVNKERWEDQACIISRLMVCFEEAERGSSSLVHTQVAQESAWIPGRLAPFPPAAVKKAGRASSSGFWI</sequence>
<keyword evidence="2" id="KW-1185">Reference proteome</keyword>
<dbReference type="Proteomes" id="UP001311232">
    <property type="component" value="Unassembled WGS sequence"/>
</dbReference>
<reference evidence="1 2" key="1">
    <citation type="submission" date="2021-06" db="EMBL/GenBank/DDBJ databases">
        <authorList>
            <person name="Palmer J.M."/>
        </authorList>
    </citation>
    <scope>NUCLEOTIDE SEQUENCE [LARGE SCALE GENOMIC DNA]</scope>
    <source>
        <strain evidence="1 2">MEX-2019</strain>
        <tissue evidence="1">Muscle</tissue>
    </source>
</reference>
<proteinExistence type="predicted"/>